<dbReference type="PANTHER" id="PTHR31362:SF0">
    <property type="entry name" value="EXOSTOSIN DOMAIN-CONTAINING PROTEIN-RELATED"/>
    <property type="match status" value="1"/>
</dbReference>
<dbReference type="EnsemblMetazoa" id="HelroT159876">
    <property type="protein sequence ID" value="HelroP159876"/>
    <property type="gene ID" value="HelroG159876"/>
</dbReference>
<dbReference type="EMBL" id="KB095811">
    <property type="protein sequence ID" value="ESO13238.1"/>
    <property type="molecule type" value="Genomic_DNA"/>
</dbReference>
<protein>
    <submittedName>
        <fullName evidence="1 2">Uncharacterized protein</fullName>
    </submittedName>
</protein>
<keyword evidence="3" id="KW-1185">Reference proteome</keyword>
<evidence type="ECO:0000313" key="1">
    <source>
        <dbReference type="EMBL" id="ESO13238.1"/>
    </source>
</evidence>
<dbReference type="InterPro" id="IPR005049">
    <property type="entry name" value="STL-like"/>
</dbReference>
<dbReference type="AlphaFoldDB" id="T1EPH4"/>
<proteinExistence type="predicted"/>
<reference evidence="3" key="1">
    <citation type="submission" date="2012-12" db="EMBL/GenBank/DDBJ databases">
        <authorList>
            <person name="Hellsten U."/>
            <person name="Grimwood J."/>
            <person name="Chapman J.A."/>
            <person name="Shapiro H."/>
            <person name="Aerts A."/>
            <person name="Otillar R.P."/>
            <person name="Terry A.Y."/>
            <person name="Boore J.L."/>
            <person name="Simakov O."/>
            <person name="Marletaz F."/>
            <person name="Cho S.-J."/>
            <person name="Edsinger-Gonzales E."/>
            <person name="Havlak P."/>
            <person name="Kuo D.-H."/>
            <person name="Larsson T."/>
            <person name="Lv J."/>
            <person name="Arendt D."/>
            <person name="Savage R."/>
            <person name="Osoegawa K."/>
            <person name="de Jong P."/>
            <person name="Lindberg D.R."/>
            <person name="Seaver E.C."/>
            <person name="Weisblat D.A."/>
            <person name="Putnam N.H."/>
            <person name="Grigoriev I.V."/>
            <person name="Rokhsar D.S."/>
        </authorList>
    </citation>
    <scope>NUCLEOTIDE SEQUENCE</scope>
</reference>
<evidence type="ECO:0000313" key="3">
    <source>
        <dbReference type="Proteomes" id="UP000015101"/>
    </source>
</evidence>
<dbReference type="KEGG" id="hro:HELRODRAFT_159876"/>
<dbReference type="STRING" id="6412.T1EPH4"/>
<name>T1EPH4_HELRO</name>
<accession>T1EPH4</accession>
<dbReference type="Proteomes" id="UP000015101">
    <property type="component" value="Unassembled WGS sequence"/>
</dbReference>
<gene>
    <name evidence="2" type="primary">20198474</name>
    <name evidence="1" type="ORF">HELRODRAFT_159876</name>
</gene>
<dbReference type="InParanoid" id="T1EPH4"/>
<dbReference type="CTD" id="20198474"/>
<dbReference type="PANTHER" id="PTHR31362">
    <property type="entry name" value="GLYCOSYLTRANSFERASE STELLO1-RELATED"/>
    <property type="match status" value="1"/>
</dbReference>
<dbReference type="HOGENOM" id="CLU_039105_0_0_1"/>
<dbReference type="GeneID" id="20198474"/>
<dbReference type="OrthoDB" id="6019889at2759"/>
<dbReference type="EMBL" id="AMQM01000403">
    <property type="status" value="NOT_ANNOTATED_CDS"/>
    <property type="molecule type" value="Genomic_DNA"/>
</dbReference>
<organism evidence="2 3">
    <name type="scientific">Helobdella robusta</name>
    <name type="common">Californian leech</name>
    <dbReference type="NCBI Taxonomy" id="6412"/>
    <lineage>
        <taxon>Eukaryota</taxon>
        <taxon>Metazoa</taxon>
        <taxon>Spiralia</taxon>
        <taxon>Lophotrochozoa</taxon>
        <taxon>Annelida</taxon>
        <taxon>Clitellata</taxon>
        <taxon>Hirudinea</taxon>
        <taxon>Rhynchobdellida</taxon>
        <taxon>Glossiphoniidae</taxon>
        <taxon>Helobdella</taxon>
    </lineage>
</organism>
<reference evidence="2" key="3">
    <citation type="submission" date="2015-06" db="UniProtKB">
        <authorList>
            <consortium name="EnsemblMetazoa"/>
        </authorList>
    </citation>
    <scope>IDENTIFICATION</scope>
</reference>
<evidence type="ECO:0000313" key="2">
    <source>
        <dbReference type="EnsemblMetazoa" id="HelroP159876"/>
    </source>
</evidence>
<reference evidence="1 3" key="2">
    <citation type="journal article" date="2013" name="Nature">
        <title>Insights into bilaterian evolution from three spiralian genomes.</title>
        <authorList>
            <person name="Simakov O."/>
            <person name="Marletaz F."/>
            <person name="Cho S.J."/>
            <person name="Edsinger-Gonzales E."/>
            <person name="Havlak P."/>
            <person name="Hellsten U."/>
            <person name="Kuo D.H."/>
            <person name="Larsson T."/>
            <person name="Lv J."/>
            <person name="Arendt D."/>
            <person name="Savage R."/>
            <person name="Osoegawa K."/>
            <person name="de Jong P."/>
            <person name="Grimwood J."/>
            <person name="Chapman J.A."/>
            <person name="Shapiro H."/>
            <person name="Aerts A."/>
            <person name="Otillar R.P."/>
            <person name="Terry A.Y."/>
            <person name="Boore J.L."/>
            <person name="Grigoriev I.V."/>
            <person name="Lindberg D.R."/>
            <person name="Seaver E.C."/>
            <person name="Weisblat D.A."/>
            <person name="Putnam N.H."/>
            <person name="Rokhsar D.S."/>
        </authorList>
    </citation>
    <scope>NUCLEOTIDE SEQUENCE</scope>
</reference>
<dbReference type="RefSeq" id="XP_009009958.1">
    <property type="nucleotide sequence ID" value="XM_009011710.1"/>
</dbReference>
<sequence>MLYTLNSNEILNHTQFRKSLLKFNDEHLTGVLYNATHVNNYKIKPFNSSIYYGCYSIEEYDDINDTHRFPQHCYDGILPAIYTPAYFESSRVGSENCDRKMPDIAIPRNNFIYFEIKKSFFSTCSFWFLPVFEPVLKNGLENGDLIYKCFVQWAVWQLGCFTSVYWESYLTREFSALNVSSECYEAVKEFTPCQNLIIDEHCFLENSKKILSDVSVKNLFNWINVLNKINFKPKQMNSTKECLVNSSLILHPVRQQVIKNSVEYHIANVNISQSYYIKTCSENDSPSIIPKNLINLSKPWIQQPNVLLLIVFNYPHPEVIPLLEIIHRPIYPYILYCGFEMLKQNLIFNYRISFATYFQQHGQTAGSLNYQCILKAMRMGYDIDGIFLIADDVYIKTELSKLNIEKNKFFRIGLVGDLKFMKQCSPPSIDCSLPMIWYRWGGFGGSLHTILSEWRELGEKYPELKIARERLQNFTKAEMRMWGSTADIGYLSKTYFKTAYKMLHMFAKHQVFLEIALPTTLTSITKK</sequence>